<proteinExistence type="predicted"/>
<gene>
    <name evidence="1" type="ORF">Pint_29223</name>
</gene>
<name>A0ACC0X187_9ROSI</name>
<accession>A0ACC0X187</accession>
<sequence length="231" mass="26568">MFLFSKQHEELVGIYSSQLARHRCIDLFVHMMELRLNSSVHVKYKIFLSAMGYLPFSPGDDSKGSLEEIIERVLSRSREIKPGKYDKVTDVAEQHRLQSLQKAMVIQWLCFTPPSTIADVADISAKLLTRELIHSNILFREFALISTWKVPAMPIGAHALLSFLAEPLKQFSETPDTLKDYVSEDLKEFQDWVCFILGCSIPVMQRIGTGLKLNWRMLMSLNSYLRKNKDL</sequence>
<dbReference type="Proteomes" id="UP001163603">
    <property type="component" value="Chromosome 15"/>
</dbReference>
<evidence type="ECO:0000313" key="2">
    <source>
        <dbReference type="Proteomes" id="UP001163603"/>
    </source>
</evidence>
<organism evidence="1 2">
    <name type="scientific">Pistacia integerrima</name>
    <dbReference type="NCBI Taxonomy" id="434235"/>
    <lineage>
        <taxon>Eukaryota</taxon>
        <taxon>Viridiplantae</taxon>
        <taxon>Streptophyta</taxon>
        <taxon>Embryophyta</taxon>
        <taxon>Tracheophyta</taxon>
        <taxon>Spermatophyta</taxon>
        <taxon>Magnoliopsida</taxon>
        <taxon>eudicotyledons</taxon>
        <taxon>Gunneridae</taxon>
        <taxon>Pentapetalae</taxon>
        <taxon>rosids</taxon>
        <taxon>malvids</taxon>
        <taxon>Sapindales</taxon>
        <taxon>Anacardiaceae</taxon>
        <taxon>Pistacia</taxon>
    </lineage>
</organism>
<dbReference type="EMBL" id="CM047750">
    <property type="protein sequence ID" value="KAJ0007609.1"/>
    <property type="molecule type" value="Genomic_DNA"/>
</dbReference>
<protein>
    <submittedName>
        <fullName evidence="1">Uncharacterized protein</fullName>
    </submittedName>
</protein>
<comment type="caution">
    <text evidence="1">The sequence shown here is derived from an EMBL/GenBank/DDBJ whole genome shotgun (WGS) entry which is preliminary data.</text>
</comment>
<reference evidence="2" key="1">
    <citation type="journal article" date="2023" name="G3 (Bethesda)">
        <title>Genome assembly and association tests identify interacting loci associated with vigor, precocity, and sex in interspecific pistachio rootstocks.</title>
        <authorList>
            <person name="Palmer W."/>
            <person name="Jacygrad E."/>
            <person name="Sagayaradj S."/>
            <person name="Cavanaugh K."/>
            <person name="Han R."/>
            <person name="Bertier L."/>
            <person name="Beede B."/>
            <person name="Kafkas S."/>
            <person name="Golino D."/>
            <person name="Preece J."/>
            <person name="Michelmore R."/>
        </authorList>
    </citation>
    <scope>NUCLEOTIDE SEQUENCE [LARGE SCALE GENOMIC DNA]</scope>
</reference>
<keyword evidence="2" id="KW-1185">Reference proteome</keyword>
<evidence type="ECO:0000313" key="1">
    <source>
        <dbReference type="EMBL" id="KAJ0007609.1"/>
    </source>
</evidence>